<gene>
    <name evidence="2" type="ORF">ACFFJK_20905</name>
</gene>
<evidence type="ECO:0000313" key="2">
    <source>
        <dbReference type="EMBL" id="MFC0254358.1"/>
    </source>
</evidence>
<reference evidence="2 3" key="1">
    <citation type="submission" date="2024-09" db="EMBL/GenBank/DDBJ databases">
        <authorList>
            <person name="Sun Q."/>
            <person name="Mori K."/>
        </authorList>
    </citation>
    <scope>NUCLEOTIDE SEQUENCE [LARGE SCALE GENOMIC DNA]</scope>
    <source>
        <strain evidence="2 3">CCM 7792</strain>
    </source>
</reference>
<sequence>MSDTTAPVLLELTLPATIDLSSGSVSIPVSVRAQDEPGGSGVNIVTVEFEERFWGFNRNTNFLRFDRWSSDNFHDDTPTFAAGTLQVSNLTQPGSYDVARVMVTDMAGNRTAYDTAQLQAAGIRTSITVTGGIQDTTAPTLVSLNLPSSVDLSTGFSQFIYPTGTARDTGGAGVYAVWVAFDKPLILDSGPSDGLYLSPLGRVEDNSDSYFRAMPALSAKTPAGIYKVTGVLVTDYLNNAYNYSPAQLQAMGINTAITITGSTTAPPPPVLPTAALSLSMVEQGAVLTVTPESWGSAAVTNFGLALRYNGNSDRIAGVTLTGGATGEISVVRDNDIVTITGKNITGAGAGTGIAVTMSPEEDNAPTSFGFMGFTINGIEHRHTGAEPSVDYHRGSDAADRIDYAVLPDLVDGRGGLDTLRVHGQRSDYQIAKSGNGAVLTPLYKTGTQLMNVERIEFDNGGLALDTDGAAGQLYRLYQAAFDRVPDLVGIGYWLARMDAGVSLAQVAEAFVASEEFGDLVPSGAGAQDFVTAMYDNVLHREPDPTGLAFWIDSLGRGLSRAEVLVYFSESPENVAQVVGVIQNGIDFLPWA</sequence>
<evidence type="ECO:0000259" key="1">
    <source>
        <dbReference type="Pfam" id="PF13946"/>
    </source>
</evidence>
<dbReference type="EMBL" id="JBHLWP010000022">
    <property type="protein sequence ID" value="MFC0254358.1"/>
    <property type="molecule type" value="Genomic_DNA"/>
</dbReference>
<name>A0ABV6FLD6_9BURK</name>
<dbReference type="Proteomes" id="UP001589773">
    <property type="component" value="Unassembled WGS sequence"/>
</dbReference>
<accession>A0ABV6FLD6</accession>
<keyword evidence="3" id="KW-1185">Reference proteome</keyword>
<comment type="caution">
    <text evidence="2">The sequence shown here is derived from an EMBL/GenBank/DDBJ whole genome shotgun (WGS) entry which is preliminary data.</text>
</comment>
<proteinExistence type="predicted"/>
<dbReference type="RefSeq" id="WP_379681614.1">
    <property type="nucleotide sequence ID" value="NZ_JBHLWP010000022.1"/>
</dbReference>
<feature type="domain" description="DUF4214" evidence="1">
    <location>
        <begin position="507"/>
        <end position="576"/>
    </location>
</feature>
<evidence type="ECO:0000313" key="3">
    <source>
        <dbReference type="Proteomes" id="UP001589773"/>
    </source>
</evidence>
<dbReference type="Pfam" id="PF13946">
    <property type="entry name" value="DUF4214"/>
    <property type="match status" value="1"/>
</dbReference>
<organism evidence="2 3">
    <name type="scientific">Massilia consociata</name>
    <dbReference type="NCBI Taxonomy" id="760117"/>
    <lineage>
        <taxon>Bacteria</taxon>
        <taxon>Pseudomonadati</taxon>
        <taxon>Pseudomonadota</taxon>
        <taxon>Betaproteobacteria</taxon>
        <taxon>Burkholderiales</taxon>
        <taxon>Oxalobacteraceae</taxon>
        <taxon>Telluria group</taxon>
        <taxon>Massilia</taxon>
    </lineage>
</organism>
<protein>
    <submittedName>
        <fullName evidence="2">DUF4214 domain-containing protein</fullName>
    </submittedName>
</protein>
<dbReference type="InterPro" id="IPR025282">
    <property type="entry name" value="DUF4214"/>
</dbReference>